<organism evidence="1 2">
    <name type="scientific">Russula earlei</name>
    <dbReference type="NCBI Taxonomy" id="71964"/>
    <lineage>
        <taxon>Eukaryota</taxon>
        <taxon>Fungi</taxon>
        <taxon>Dikarya</taxon>
        <taxon>Basidiomycota</taxon>
        <taxon>Agaricomycotina</taxon>
        <taxon>Agaricomycetes</taxon>
        <taxon>Russulales</taxon>
        <taxon>Russulaceae</taxon>
        <taxon>Russula</taxon>
    </lineage>
</organism>
<reference evidence="1" key="1">
    <citation type="submission" date="2021-03" db="EMBL/GenBank/DDBJ databases">
        <title>Evolutionary priming and transition to the ectomycorrhizal habit in an iconic lineage of mushroom-forming fungi: is preadaptation a requirement?</title>
        <authorList>
            <consortium name="DOE Joint Genome Institute"/>
            <person name="Looney B.P."/>
            <person name="Miyauchi S."/>
            <person name="Morin E."/>
            <person name="Drula E."/>
            <person name="Courty P.E."/>
            <person name="Chicoki N."/>
            <person name="Fauchery L."/>
            <person name="Kohler A."/>
            <person name="Kuo A."/>
            <person name="LaButti K."/>
            <person name="Pangilinan J."/>
            <person name="Lipzen A."/>
            <person name="Riley R."/>
            <person name="Andreopoulos W."/>
            <person name="He G."/>
            <person name="Johnson J."/>
            <person name="Barry K.W."/>
            <person name="Grigoriev I.V."/>
            <person name="Nagy L."/>
            <person name="Hibbett D."/>
            <person name="Henrissat B."/>
            <person name="Matheny P.B."/>
            <person name="Labbe J."/>
            <person name="Martin A.F."/>
        </authorList>
    </citation>
    <scope>NUCLEOTIDE SEQUENCE</scope>
    <source>
        <strain evidence="1">BPL698</strain>
    </source>
</reference>
<proteinExistence type="predicted"/>
<dbReference type="EMBL" id="JAGFNK010000002">
    <property type="protein sequence ID" value="KAI9513205.1"/>
    <property type="molecule type" value="Genomic_DNA"/>
</dbReference>
<protein>
    <submittedName>
        <fullName evidence="1">Uncharacterized protein</fullName>
    </submittedName>
</protein>
<sequence length="385" mass="41341">MGNPPVDPLSPPSYQMSIDDFDHKVSQAVQLSSSSMYQVDEEGWPVYDQAAFEAAHENYDPSPPSSSAGILGAANTSLERQGRSSDVKAPASTRPMKTRSSERRRRNPRPDDEYASEHRAVTPPPPFTPTGPSLDGPPFEDVVLMSYDGSDSQAGSPLEPSYPPPPSSPPPLPPPQMQLPPPVEPLRVSTRRVSDPQMHNLSNPYPPRRPSPMDVRPKPSPTSTITRVEFDPQMAYSPYGCMGNHTSLQTGASAFYNHAVASQLATGSTTIAPTPSNYRESRISSPYSSGYSPTSHPAQPVSSSVSLNDQYSQHLQGFHFNPSVPLPPPHQSYPALSHAGVGHRVPSGSGRGPLPPLPGSHASLSHARWEGSDAQLVQDPYGGHG</sequence>
<accession>A0ACC0UNN9</accession>
<evidence type="ECO:0000313" key="1">
    <source>
        <dbReference type="EMBL" id="KAI9513205.1"/>
    </source>
</evidence>
<gene>
    <name evidence="1" type="ORF">F5148DRAFT_1156948</name>
</gene>
<comment type="caution">
    <text evidence="1">The sequence shown here is derived from an EMBL/GenBank/DDBJ whole genome shotgun (WGS) entry which is preliminary data.</text>
</comment>
<name>A0ACC0UNN9_9AGAM</name>
<evidence type="ECO:0000313" key="2">
    <source>
        <dbReference type="Proteomes" id="UP001207468"/>
    </source>
</evidence>
<dbReference type="Proteomes" id="UP001207468">
    <property type="component" value="Unassembled WGS sequence"/>
</dbReference>
<keyword evidence="2" id="KW-1185">Reference proteome</keyword>